<feature type="active site" evidence="6">
    <location>
        <position position="313"/>
    </location>
</feature>
<dbReference type="PRINTS" id="PR00792">
    <property type="entry name" value="PEPSIN"/>
</dbReference>
<keyword evidence="5" id="KW-0325">Glycoprotein</keyword>
<dbReference type="InterPro" id="IPR034161">
    <property type="entry name" value="Pepsin-like_plant"/>
</dbReference>
<evidence type="ECO:0000259" key="9">
    <source>
        <dbReference type="PROSITE" id="PS51767"/>
    </source>
</evidence>
<keyword evidence="8" id="KW-0732">Signal</keyword>
<organism evidence="10 11">
    <name type="scientific">Lupinus albus</name>
    <name type="common">White lupine</name>
    <name type="synonym">Lupinus termis</name>
    <dbReference type="NCBI Taxonomy" id="3870"/>
    <lineage>
        <taxon>Eukaryota</taxon>
        <taxon>Viridiplantae</taxon>
        <taxon>Streptophyta</taxon>
        <taxon>Embryophyta</taxon>
        <taxon>Tracheophyta</taxon>
        <taxon>Spermatophyta</taxon>
        <taxon>Magnoliopsida</taxon>
        <taxon>eudicotyledons</taxon>
        <taxon>Gunneridae</taxon>
        <taxon>Pentapetalae</taxon>
        <taxon>rosids</taxon>
        <taxon>fabids</taxon>
        <taxon>Fabales</taxon>
        <taxon>Fabaceae</taxon>
        <taxon>Papilionoideae</taxon>
        <taxon>50 kb inversion clade</taxon>
        <taxon>genistoids sensu lato</taxon>
        <taxon>core genistoids</taxon>
        <taxon>Genisteae</taxon>
        <taxon>Lupinus</taxon>
    </lineage>
</organism>
<dbReference type="GO" id="GO:0005576">
    <property type="term" value="C:extracellular region"/>
    <property type="evidence" value="ECO:0007669"/>
    <property type="project" value="TreeGrafter"/>
</dbReference>
<dbReference type="OrthoDB" id="2747330at2759"/>
<feature type="signal peptide" evidence="8">
    <location>
        <begin position="1"/>
        <end position="22"/>
    </location>
</feature>
<evidence type="ECO:0000256" key="8">
    <source>
        <dbReference type="SAM" id="SignalP"/>
    </source>
</evidence>
<evidence type="ECO:0000256" key="7">
    <source>
        <dbReference type="RuleBase" id="RU000454"/>
    </source>
</evidence>
<evidence type="ECO:0000313" key="10">
    <source>
        <dbReference type="EMBL" id="KAE9612694.1"/>
    </source>
</evidence>
<accession>A0A6A4QHH2</accession>
<evidence type="ECO:0000256" key="2">
    <source>
        <dbReference type="ARBA" id="ARBA00022670"/>
    </source>
</evidence>
<dbReference type="InterPro" id="IPR001969">
    <property type="entry name" value="Aspartic_peptidase_AS"/>
</dbReference>
<dbReference type="EMBL" id="WOCE01000006">
    <property type="protein sequence ID" value="KAE9612694.1"/>
    <property type="molecule type" value="Genomic_DNA"/>
</dbReference>
<proteinExistence type="inferred from homology"/>
<feature type="chain" id="PRO_5025584602" evidence="8">
    <location>
        <begin position="23"/>
        <end position="439"/>
    </location>
</feature>
<comment type="similarity">
    <text evidence="1 7">Belongs to the peptidase A1 family.</text>
</comment>
<dbReference type="Gene3D" id="2.40.70.10">
    <property type="entry name" value="Acid Proteases"/>
    <property type="match status" value="2"/>
</dbReference>
<keyword evidence="3 7" id="KW-0064">Aspartyl protease</keyword>
<dbReference type="PROSITE" id="PS00141">
    <property type="entry name" value="ASP_PROTEASE"/>
    <property type="match status" value="1"/>
</dbReference>
<dbReference type="PROSITE" id="PS51767">
    <property type="entry name" value="PEPTIDASE_A1"/>
    <property type="match status" value="1"/>
</dbReference>
<evidence type="ECO:0000256" key="4">
    <source>
        <dbReference type="ARBA" id="ARBA00022801"/>
    </source>
</evidence>
<evidence type="ECO:0000256" key="1">
    <source>
        <dbReference type="ARBA" id="ARBA00007447"/>
    </source>
</evidence>
<feature type="domain" description="Peptidase A1" evidence="9">
    <location>
        <begin position="82"/>
        <end position="432"/>
    </location>
</feature>
<evidence type="ECO:0000256" key="5">
    <source>
        <dbReference type="ARBA" id="ARBA00023180"/>
    </source>
</evidence>
<dbReference type="PANTHER" id="PTHR47967:SF128">
    <property type="entry name" value="ASPARTIC PROTEINASE CDR1-LIKE"/>
    <property type="match status" value="1"/>
</dbReference>
<dbReference type="SUPFAM" id="SSF50630">
    <property type="entry name" value="Acid proteases"/>
    <property type="match status" value="1"/>
</dbReference>
<name>A0A6A4QHH2_LUPAL</name>
<dbReference type="InterPro" id="IPR032861">
    <property type="entry name" value="TAXi_N"/>
</dbReference>
<protein>
    <submittedName>
        <fullName evidence="10">Putative nepenthesin</fullName>
    </submittedName>
</protein>
<dbReference type="AlphaFoldDB" id="A0A6A4QHH2"/>
<dbReference type="PANTHER" id="PTHR47967">
    <property type="entry name" value="OS07G0603500 PROTEIN-RELATED"/>
    <property type="match status" value="1"/>
</dbReference>
<gene>
    <name evidence="10" type="ORF">Lalb_Chr06g0175791</name>
</gene>
<evidence type="ECO:0000313" key="11">
    <source>
        <dbReference type="Proteomes" id="UP000447434"/>
    </source>
</evidence>
<dbReference type="InterPro" id="IPR001461">
    <property type="entry name" value="Aspartic_peptidase_A1"/>
</dbReference>
<comment type="caution">
    <text evidence="10">The sequence shown here is derived from an EMBL/GenBank/DDBJ whole genome shotgun (WGS) entry which is preliminary data.</text>
</comment>
<dbReference type="InterPro" id="IPR032799">
    <property type="entry name" value="TAXi_C"/>
</dbReference>
<dbReference type="InterPro" id="IPR033121">
    <property type="entry name" value="PEPTIDASE_A1"/>
</dbReference>
<dbReference type="Pfam" id="PF14541">
    <property type="entry name" value="TAXi_C"/>
    <property type="match status" value="1"/>
</dbReference>
<evidence type="ECO:0000256" key="3">
    <source>
        <dbReference type="ARBA" id="ARBA00022750"/>
    </source>
</evidence>
<dbReference type="GO" id="GO:0006508">
    <property type="term" value="P:proteolysis"/>
    <property type="evidence" value="ECO:0007669"/>
    <property type="project" value="UniProtKB-KW"/>
</dbReference>
<feature type="active site" evidence="6">
    <location>
        <position position="100"/>
    </location>
</feature>
<keyword evidence="2 7" id="KW-0645">Protease</keyword>
<dbReference type="InterPro" id="IPR051708">
    <property type="entry name" value="Plant_Aspart_Prot_A1"/>
</dbReference>
<dbReference type="Proteomes" id="UP000447434">
    <property type="component" value="Chromosome 6"/>
</dbReference>
<dbReference type="Pfam" id="PF14543">
    <property type="entry name" value="TAXi_N"/>
    <property type="match status" value="1"/>
</dbReference>
<reference evidence="11" key="1">
    <citation type="journal article" date="2020" name="Nat. Commun.">
        <title>Genome sequence of the cluster root forming white lupin.</title>
        <authorList>
            <person name="Hufnagel B."/>
            <person name="Marques A."/>
            <person name="Soriano A."/>
            <person name="Marques L."/>
            <person name="Divol F."/>
            <person name="Doumas P."/>
            <person name="Sallet E."/>
            <person name="Mancinotti D."/>
            <person name="Carrere S."/>
            <person name="Marande W."/>
            <person name="Arribat S."/>
            <person name="Keller J."/>
            <person name="Huneau C."/>
            <person name="Blein T."/>
            <person name="Aime D."/>
            <person name="Laguerre M."/>
            <person name="Taylor J."/>
            <person name="Schubert V."/>
            <person name="Nelson M."/>
            <person name="Geu-Flores F."/>
            <person name="Crespi M."/>
            <person name="Gallardo-Guerrero K."/>
            <person name="Delaux P.-M."/>
            <person name="Salse J."/>
            <person name="Berges H."/>
            <person name="Guyot R."/>
            <person name="Gouzy J."/>
            <person name="Peret B."/>
        </authorList>
    </citation>
    <scope>NUCLEOTIDE SEQUENCE [LARGE SCALE GENOMIC DNA]</scope>
    <source>
        <strain evidence="11">cv. Amiga</strain>
    </source>
</reference>
<dbReference type="InterPro" id="IPR021109">
    <property type="entry name" value="Peptidase_aspartic_dom_sf"/>
</dbReference>
<evidence type="ECO:0000256" key="6">
    <source>
        <dbReference type="PIRSR" id="PIRSR601461-1"/>
    </source>
</evidence>
<dbReference type="CDD" id="cd05476">
    <property type="entry name" value="pepsin_A_like_plant"/>
    <property type="match status" value="1"/>
</dbReference>
<keyword evidence="4 7" id="KW-0378">Hydrolase</keyword>
<dbReference type="FunFam" id="2.40.70.10:FF:000031">
    <property type="entry name" value="Aspartyl protease AED1"/>
    <property type="match status" value="1"/>
</dbReference>
<sequence>MSPYQCLILILSITLSFIFTDAHNNGYSVELIHRDSPNSPLYNHNETDFQRSTNMFYRSINRFNSLAYSLPQPIITNSGGEFLVKYSIGTPPVEVMGLLDTGSDLIWLQCEPCISCYYQYSPIFDPFRSDTYKDIPCPSDECREVLGSTTCKSSSCEYGIIYENNGYSKGNIALETISLRTSGSGQVKFSNLLIGCGYENKGPFSPDFSGVIGMGLGSTSLISQIRVSVDDKFSYCLSLTQTSTSKLNFGANAIVSGLGVVTTPLAFGPAPTFYYVTLEGVTIGAKKMEYFITKEKNSTVDDEGNLKGNMIIDSGTALSFIPRKLFDEIQSTLTLILKLNPVRDPLNLGRLCYNTPSSHILQKPNATLYFTLHFAGRADVLLHDPNVFYRMSPTMLCLAFAPTDADTAVLGNIVQNNFLIGFDMNKRTVSFRGVNCNTY</sequence>
<keyword evidence="11" id="KW-1185">Reference proteome</keyword>
<dbReference type="GO" id="GO:0004190">
    <property type="term" value="F:aspartic-type endopeptidase activity"/>
    <property type="evidence" value="ECO:0007669"/>
    <property type="project" value="UniProtKB-KW"/>
</dbReference>